<evidence type="ECO:0000313" key="2">
    <source>
        <dbReference type="Proteomes" id="UP000014680"/>
    </source>
</evidence>
<dbReference type="InterPro" id="IPR052159">
    <property type="entry name" value="Competence_DNA_uptake"/>
</dbReference>
<sequence>KRVLAEYCAHLITPPDVDSTVDIIGVNANGVLDNSQVLTGDHRSEQYPPSENDYTIALRIQFGDFVYFTAGDLDGEDSKSSYKYKYHNVESTYKTFIGQVDVYHADHHGSEHSNNKDFLSTLLPTVSLISCGAGNSYGHPTQKALENMQLTSKIFLTQDCNPTITDKYPNAVIVLNDEIVVSYTKDSSTYTVSDSQNSKSHTFAIKSNKPKPEVCN</sequence>
<dbReference type="AlphaFoldDB" id="A0A0A1U900"/>
<dbReference type="InterPro" id="IPR036866">
    <property type="entry name" value="RibonucZ/Hydroxyglut_hydro"/>
</dbReference>
<dbReference type="SUPFAM" id="SSF56281">
    <property type="entry name" value="Metallo-hydrolase/oxidoreductase"/>
    <property type="match status" value="1"/>
</dbReference>
<dbReference type="GeneID" id="14890163"/>
<evidence type="ECO:0000313" key="1">
    <source>
        <dbReference type="EMBL" id="ELP91327.1"/>
    </source>
</evidence>
<dbReference type="PANTHER" id="PTHR30619:SF1">
    <property type="entry name" value="RECOMBINATION PROTEIN 2"/>
    <property type="match status" value="1"/>
</dbReference>
<dbReference type="VEuPathDB" id="AmoebaDB:EIN_153440"/>
<accession>A0A0A1U900</accession>
<dbReference type="PANTHER" id="PTHR30619">
    <property type="entry name" value="DNA INTERNALIZATION/COMPETENCE PROTEIN COMEC/REC2"/>
    <property type="match status" value="1"/>
</dbReference>
<feature type="non-terminal residue" evidence="1">
    <location>
        <position position="1"/>
    </location>
</feature>
<organism evidence="1 2">
    <name type="scientific">Entamoeba invadens IP1</name>
    <dbReference type="NCBI Taxonomy" id="370355"/>
    <lineage>
        <taxon>Eukaryota</taxon>
        <taxon>Amoebozoa</taxon>
        <taxon>Evosea</taxon>
        <taxon>Archamoebae</taxon>
        <taxon>Mastigamoebida</taxon>
        <taxon>Entamoebidae</taxon>
        <taxon>Entamoeba</taxon>
    </lineage>
</organism>
<dbReference type="EMBL" id="KB206474">
    <property type="protein sequence ID" value="ELP91327.1"/>
    <property type="molecule type" value="Genomic_DNA"/>
</dbReference>
<dbReference type="OMA" id="DHRSEQY"/>
<proteinExistence type="predicted"/>
<dbReference type="Gene3D" id="3.60.15.10">
    <property type="entry name" value="Ribonuclease Z/Hydroxyacylglutathione hydrolase-like"/>
    <property type="match status" value="1"/>
</dbReference>
<reference evidence="1 2" key="1">
    <citation type="submission" date="2012-10" db="EMBL/GenBank/DDBJ databases">
        <authorList>
            <person name="Zafar N."/>
            <person name="Inman J."/>
            <person name="Hall N."/>
            <person name="Lorenzi H."/>
            <person name="Caler E."/>
        </authorList>
    </citation>
    <scope>NUCLEOTIDE SEQUENCE [LARGE SCALE GENOMIC DNA]</scope>
    <source>
        <strain evidence="1 2">IP1</strain>
    </source>
</reference>
<name>A0A0A1U900_ENTIV</name>
<dbReference type="KEGG" id="eiv:EIN_153440"/>
<dbReference type="RefSeq" id="XP_004258098.1">
    <property type="nucleotide sequence ID" value="XM_004258050.1"/>
</dbReference>
<gene>
    <name evidence="1" type="ORF">EIN_153440</name>
</gene>
<keyword evidence="2" id="KW-1185">Reference proteome</keyword>
<dbReference type="OrthoDB" id="10407402at2759"/>
<protein>
    <submittedName>
        <fullName evidence="1">Competence protein comec, putative</fullName>
    </submittedName>
</protein>
<dbReference type="Proteomes" id="UP000014680">
    <property type="component" value="Unassembled WGS sequence"/>
</dbReference>